<dbReference type="EMBL" id="JBEVCJ010000047">
    <property type="protein sequence ID" value="MET1257326.1"/>
    <property type="molecule type" value="Genomic_DNA"/>
</dbReference>
<name>A0ABV2BZG1_9GAMM</name>
<dbReference type="Gene3D" id="1.20.120.520">
    <property type="entry name" value="nmb1532 protein domain like"/>
    <property type="match status" value="1"/>
</dbReference>
<reference evidence="1 2" key="1">
    <citation type="submission" date="2024-06" db="EMBL/GenBank/DDBJ databases">
        <authorList>
            <person name="Li F."/>
        </authorList>
    </citation>
    <scope>NUCLEOTIDE SEQUENCE [LARGE SCALE GENOMIC DNA]</scope>
    <source>
        <strain evidence="1 2">GXAS 311</strain>
    </source>
</reference>
<sequence length="140" mass="16328">MKRAPQLRALSNEHHQSLVLARKAKNTGKDGFASVEDTWQEVDSHYQSVLKQHFQIEEDFIAKQLTQLGEKEMTYRLFDEHKQLKQLLESEQKTLESLVQFGELLEQHVRFEERELFQTAQNKLSEDDLANILNACSVEA</sequence>
<evidence type="ECO:0000313" key="2">
    <source>
        <dbReference type="Proteomes" id="UP001548189"/>
    </source>
</evidence>
<comment type="caution">
    <text evidence="1">The sequence shown here is derived from an EMBL/GenBank/DDBJ whole genome shotgun (WGS) entry which is preliminary data.</text>
</comment>
<keyword evidence="2" id="KW-1185">Reference proteome</keyword>
<proteinExistence type="predicted"/>
<gene>
    <name evidence="1" type="ORF">ABVT43_19460</name>
</gene>
<accession>A0ABV2BZG1</accession>
<evidence type="ECO:0000313" key="1">
    <source>
        <dbReference type="EMBL" id="MET1257326.1"/>
    </source>
</evidence>
<dbReference type="Proteomes" id="UP001548189">
    <property type="component" value="Unassembled WGS sequence"/>
</dbReference>
<protein>
    <submittedName>
        <fullName evidence="1">Uncharacterized protein</fullName>
    </submittedName>
</protein>
<organism evidence="1 2">
    <name type="scientific">Aliikangiella maris</name>
    <dbReference type="NCBI Taxonomy" id="3162458"/>
    <lineage>
        <taxon>Bacteria</taxon>
        <taxon>Pseudomonadati</taxon>
        <taxon>Pseudomonadota</taxon>
        <taxon>Gammaproteobacteria</taxon>
        <taxon>Oceanospirillales</taxon>
        <taxon>Pleioneaceae</taxon>
        <taxon>Aliikangiella</taxon>
    </lineage>
</organism>